<dbReference type="CDD" id="cd06257">
    <property type="entry name" value="DnaJ"/>
    <property type="match status" value="1"/>
</dbReference>
<feature type="domain" description="DnaJ-related protein N-terminal" evidence="2">
    <location>
        <begin position="11"/>
        <end position="135"/>
    </location>
</feature>
<evidence type="ECO:0000313" key="3">
    <source>
        <dbReference type="EMBL" id="MCU7554754.1"/>
    </source>
</evidence>
<name>A0ABT2VNT1_9ALTE</name>
<dbReference type="InterPro" id="IPR001623">
    <property type="entry name" value="DnaJ_domain"/>
</dbReference>
<dbReference type="InterPro" id="IPR021059">
    <property type="entry name" value="DnaJ-related_N"/>
</dbReference>
<protein>
    <submittedName>
        <fullName evidence="3">Molecular chaperone DnaJ</fullName>
    </submittedName>
</protein>
<keyword evidence="1" id="KW-0143">Chaperone</keyword>
<proteinExistence type="predicted"/>
<dbReference type="Proteomes" id="UP001209257">
    <property type="component" value="Unassembled WGS sequence"/>
</dbReference>
<dbReference type="EMBL" id="JAOTJC010000007">
    <property type="protein sequence ID" value="MCU7554754.1"/>
    <property type="molecule type" value="Genomic_DNA"/>
</dbReference>
<dbReference type="Pfam" id="PF12339">
    <property type="entry name" value="DNAJ_related"/>
    <property type="match status" value="1"/>
</dbReference>
<comment type="caution">
    <text evidence="3">The sequence shown here is derived from an EMBL/GenBank/DDBJ whole genome shotgun (WGS) entry which is preliminary data.</text>
</comment>
<dbReference type="RefSeq" id="WP_262993681.1">
    <property type="nucleotide sequence ID" value="NZ_JAOTJC010000007.1"/>
</dbReference>
<accession>A0ABT2VNT1</accession>
<organism evidence="3 4">
    <name type="scientific">Alteromonas salexigens</name>
    <dbReference type="NCBI Taxonomy" id="2982530"/>
    <lineage>
        <taxon>Bacteria</taxon>
        <taxon>Pseudomonadati</taxon>
        <taxon>Pseudomonadota</taxon>
        <taxon>Gammaproteobacteria</taxon>
        <taxon>Alteromonadales</taxon>
        <taxon>Alteromonadaceae</taxon>
        <taxon>Alteromonas/Salinimonas group</taxon>
        <taxon>Alteromonas</taxon>
    </lineage>
</organism>
<evidence type="ECO:0000256" key="1">
    <source>
        <dbReference type="ARBA" id="ARBA00023186"/>
    </source>
</evidence>
<dbReference type="InterPro" id="IPR036869">
    <property type="entry name" value="J_dom_sf"/>
</dbReference>
<dbReference type="SUPFAM" id="SSF46565">
    <property type="entry name" value="Chaperone J-domain"/>
    <property type="match status" value="1"/>
</dbReference>
<evidence type="ECO:0000313" key="4">
    <source>
        <dbReference type="Proteomes" id="UP001209257"/>
    </source>
</evidence>
<reference evidence="4" key="1">
    <citation type="submission" date="2023-07" db="EMBL/GenBank/DDBJ databases">
        <title>Study on multiphase classification of strain Alteromonas salexigens isolated from the Yellow Sea.</title>
        <authorList>
            <person name="Sun L."/>
        </authorList>
    </citation>
    <scope>NUCLEOTIDE SEQUENCE [LARGE SCALE GENOMIC DNA]</scope>
    <source>
        <strain evidence="4">ASW11-19</strain>
    </source>
</reference>
<dbReference type="Gene3D" id="1.10.287.110">
    <property type="entry name" value="DnaJ domain"/>
    <property type="match status" value="1"/>
</dbReference>
<keyword evidence="4" id="KW-1185">Reference proteome</keyword>
<evidence type="ECO:0000259" key="2">
    <source>
        <dbReference type="Pfam" id="PF12339"/>
    </source>
</evidence>
<gene>
    <name evidence="3" type="ORF">OCL06_09095</name>
</gene>
<sequence>MTAEPTQPVSPLIAILADWQDWFRDGTTEYDVIARLQRPPLEFFPSDALRDPLRLFQTHFALYNALYQLRDEWWQQQTGELDIAGTRIVLKPYTAGEAGLLKPDPLRAFYLDWSHFDQTGEADVEALLDSFWRNMAGERTANSVGAESVAQAKQQLALPEDEVLSLVELKRQYRKRLHVCHPDKGGSAAETKAIVSAYSVLYTQLVD</sequence>